<dbReference type="AlphaFoldDB" id="A0AAN8BIJ1"/>
<dbReference type="Proteomes" id="UP001335648">
    <property type="component" value="Unassembled WGS sequence"/>
</dbReference>
<sequence>METPWGGASVNWDQFVLLLKVTWQGEAPPPSPRYHRFNRLFLLRSVTTKWLQRLRHQREPPERFKL</sequence>
<reference evidence="1 2" key="1">
    <citation type="journal article" date="2023" name="Mol. Biol. Evol.">
        <title>Genomics of Secondarily Temperate Adaptation in the Only Non-Antarctic Icefish.</title>
        <authorList>
            <person name="Rivera-Colon A.G."/>
            <person name="Rayamajhi N."/>
            <person name="Minhas B.F."/>
            <person name="Madrigal G."/>
            <person name="Bilyk K.T."/>
            <person name="Yoon V."/>
            <person name="Hune M."/>
            <person name="Gregory S."/>
            <person name="Cheng C.H.C."/>
            <person name="Catchen J.M."/>
        </authorList>
    </citation>
    <scope>NUCLEOTIDE SEQUENCE [LARGE SCALE GENOMIC DNA]</scope>
    <source>
        <strain evidence="1">JC2023a</strain>
    </source>
</reference>
<accession>A0AAN8BIJ1</accession>
<comment type="caution">
    <text evidence="1">The sequence shown here is derived from an EMBL/GenBank/DDBJ whole genome shotgun (WGS) entry which is preliminary data.</text>
</comment>
<proteinExistence type="predicted"/>
<name>A0AAN8BIJ1_9TELE</name>
<evidence type="ECO:0000313" key="2">
    <source>
        <dbReference type="Proteomes" id="UP001335648"/>
    </source>
</evidence>
<keyword evidence="2" id="KW-1185">Reference proteome</keyword>
<gene>
    <name evidence="1" type="ORF">CesoFtcFv8_018851</name>
</gene>
<protein>
    <submittedName>
        <fullName evidence="1">Uncharacterized protein</fullName>
    </submittedName>
</protein>
<evidence type="ECO:0000313" key="1">
    <source>
        <dbReference type="EMBL" id="KAK5885105.1"/>
    </source>
</evidence>
<dbReference type="EMBL" id="JAULUE010002060">
    <property type="protein sequence ID" value="KAK5885105.1"/>
    <property type="molecule type" value="Genomic_DNA"/>
</dbReference>
<organism evidence="1 2">
    <name type="scientific">Champsocephalus esox</name>
    <name type="common">pike icefish</name>
    <dbReference type="NCBI Taxonomy" id="159716"/>
    <lineage>
        <taxon>Eukaryota</taxon>
        <taxon>Metazoa</taxon>
        <taxon>Chordata</taxon>
        <taxon>Craniata</taxon>
        <taxon>Vertebrata</taxon>
        <taxon>Euteleostomi</taxon>
        <taxon>Actinopterygii</taxon>
        <taxon>Neopterygii</taxon>
        <taxon>Teleostei</taxon>
        <taxon>Neoteleostei</taxon>
        <taxon>Acanthomorphata</taxon>
        <taxon>Eupercaria</taxon>
        <taxon>Perciformes</taxon>
        <taxon>Notothenioidei</taxon>
        <taxon>Channichthyidae</taxon>
        <taxon>Champsocephalus</taxon>
    </lineage>
</organism>